<organism evidence="10 11">
    <name type="scientific">Echinococcus multilocularis</name>
    <name type="common">Fox tapeworm</name>
    <dbReference type="NCBI Taxonomy" id="6211"/>
    <lineage>
        <taxon>Eukaryota</taxon>
        <taxon>Metazoa</taxon>
        <taxon>Spiralia</taxon>
        <taxon>Lophotrochozoa</taxon>
        <taxon>Platyhelminthes</taxon>
        <taxon>Cestoda</taxon>
        <taxon>Eucestoda</taxon>
        <taxon>Cyclophyllidea</taxon>
        <taxon>Taeniidae</taxon>
        <taxon>Echinococcus</taxon>
    </lineage>
</organism>
<keyword evidence="9" id="KW-0472">Membrane</keyword>
<keyword evidence="5" id="KW-0819">tRNA processing</keyword>
<reference evidence="10" key="2">
    <citation type="submission" date="2015-11" db="EMBL/GenBank/DDBJ databases">
        <authorList>
            <person name="Zhang Y."/>
            <person name="Guo Z."/>
        </authorList>
    </citation>
    <scope>NUCLEOTIDE SEQUENCE</scope>
</reference>
<protein>
    <recommendedName>
        <fullName evidence="8">L antigen family member 3</fullName>
    </recommendedName>
</protein>
<dbReference type="GO" id="GO:0070525">
    <property type="term" value="P:tRNA threonylcarbamoyladenosine metabolic process"/>
    <property type="evidence" value="ECO:0007669"/>
    <property type="project" value="TreeGrafter"/>
</dbReference>
<keyword evidence="4" id="KW-0963">Cytoplasm</keyword>
<evidence type="ECO:0000256" key="5">
    <source>
        <dbReference type="ARBA" id="ARBA00022694"/>
    </source>
</evidence>
<keyword evidence="9" id="KW-1133">Transmembrane helix</keyword>
<dbReference type="InterPro" id="IPR031568">
    <property type="entry name" value="Pet117"/>
</dbReference>
<keyword evidence="9" id="KW-0812">Transmembrane</keyword>
<reference evidence="10" key="1">
    <citation type="journal article" date="2013" name="Nature">
        <title>The genomes of four tapeworm species reveal adaptations to parasitism.</title>
        <authorList>
            <person name="Tsai I.J."/>
            <person name="Zarowiecki M."/>
            <person name="Holroyd N."/>
            <person name="Garciarrubio A."/>
            <person name="Sanchez-Flores A."/>
            <person name="Brooks K.L."/>
            <person name="Tracey A."/>
            <person name="Bobes R.J."/>
            <person name="Fragoso G."/>
            <person name="Sciutto E."/>
            <person name="Aslett M."/>
            <person name="Beasley H."/>
            <person name="Bennett H.M."/>
            <person name="Cai J."/>
            <person name="Camicia F."/>
            <person name="Clark R."/>
            <person name="Cucher M."/>
            <person name="De Silva N."/>
            <person name="Day T.A."/>
            <person name="Deplazes P."/>
            <person name="Estrada K."/>
            <person name="Fernandez C."/>
            <person name="Holland P.W."/>
            <person name="Hou J."/>
            <person name="Hu S."/>
            <person name="Huckvale T."/>
            <person name="Hung S.S."/>
            <person name="Kamenetzky L."/>
            <person name="Keane J.A."/>
            <person name="Kiss F."/>
            <person name="Koziol U."/>
            <person name="Lambert O."/>
            <person name="Liu K."/>
            <person name="Luo X."/>
            <person name="Luo Y."/>
            <person name="Macchiaroli N."/>
            <person name="Nichol S."/>
            <person name="Paps J."/>
            <person name="Parkinson J."/>
            <person name="Pouchkina-Stantcheva N."/>
            <person name="Riddiford N."/>
            <person name="Rosenzvit M."/>
            <person name="Salinas G."/>
            <person name="Wasmuth J.D."/>
            <person name="Zamanian M."/>
            <person name="Zheng Y."/>
            <person name="Cai X."/>
            <person name="Soberon X."/>
            <person name="Olson P.D."/>
            <person name="Laclette J.P."/>
            <person name="Brehm K."/>
            <person name="Berriman M."/>
            <person name="Garciarrubio A."/>
            <person name="Bobes R.J."/>
            <person name="Fragoso G."/>
            <person name="Sanchez-Flores A."/>
            <person name="Estrada K."/>
            <person name="Cevallos M.A."/>
            <person name="Morett E."/>
            <person name="Gonzalez V."/>
            <person name="Portillo T."/>
            <person name="Ochoa-Leyva A."/>
            <person name="Jose M.V."/>
            <person name="Sciutto E."/>
            <person name="Landa A."/>
            <person name="Jimenez L."/>
            <person name="Valdes V."/>
            <person name="Carrero J.C."/>
            <person name="Larralde C."/>
            <person name="Morales-Montor J."/>
            <person name="Limon-Lason J."/>
            <person name="Soberon X."/>
            <person name="Laclette J.P."/>
        </authorList>
    </citation>
    <scope>NUCLEOTIDE SEQUENCE [LARGE SCALE GENOMIC DNA]</scope>
</reference>
<feature type="transmembrane region" description="Helical" evidence="9">
    <location>
        <begin position="6"/>
        <end position="25"/>
    </location>
</feature>
<evidence type="ECO:0000256" key="1">
    <source>
        <dbReference type="ARBA" id="ARBA00004123"/>
    </source>
</evidence>
<keyword evidence="11" id="KW-1185">Reference proteome</keyword>
<dbReference type="Gene3D" id="3.30.310.50">
    <property type="entry name" value="Alpha-D-phosphohexomutase, C-terminal domain"/>
    <property type="match status" value="1"/>
</dbReference>
<dbReference type="GO" id="GO:0005634">
    <property type="term" value="C:nucleus"/>
    <property type="evidence" value="ECO:0007669"/>
    <property type="project" value="UniProtKB-SubCell"/>
</dbReference>
<evidence type="ECO:0000256" key="4">
    <source>
        <dbReference type="ARBA" id="ARBA00022490"/>
    </source>
</evidence>
<keyword evidence="6" id="KW-0539">Nucleus</keyword>
<dbReference type="Pfam" id="PF15786">
    <property type="entry name" value="PET117"/>
    <property type="match status" value="1"/>
</dbReference>
<dbReference type="OrthoDB" id="10025739at2759"/>
<sequence>MSFASRVTFAVSCVATVGIIAYVHIEQALERERISATVREEIEAAKALIRDRIEKPFKVTMQQVLNVRVPFPTKSAAEIAFRTLRVDAEPQRSTVSVQLSVEENFLCATFTADTLFESNLDSISQLKKLRITINHWLDSIFLICETMAEFGDPPADMPEPMRAITGNVDA</sequence>
<dbReference type="Pfam" id="PF09341">
    <property type="entry name" value="Pcc1"/>
    <property type="match status" value="1"/>
</dbReference>
<dbReference type="PANTHER" id="PTHR31283:SF5">
    <property type="entry name" value="EKC_KEOPS COMPLEX SUBUNIT LAGE3"/>
    <property type="match status" value="1"/>
</dbReference>
<proteinExistence type="inferred from homology"/>
<evidence type="ECO:0000256" key="7">
    <source>
        <dbReference type="ARBA" id="ARBA00053047"/>
    </source>
</evidence>
<dbReference type="EMBL" id="LN902843">
    <property type="protein sequence ID" value="CDS37389.1"/>
    <property type="molecule type" value="Genomic_DNA"/>
</dbReference>
<gene>
    <name evidence="10" type="ORF">EmuJ_000463300</name>
</gene>
<evidence type="ECO:0000313" key="10">
    <source>
        <dbReference type="EMBL" id="CDS37389.1"/>
    </source>
</evidence>
<comment type="function">
    <text evidence="7">Component of the EKC/KEOPS complex that is required for the formation of a threonylcarbamoyl group on adenosine at position 37 (t(6)A37) in tRNAs that read codons beginning with adenine. The complex is probably involved in the transfer of the threonylcarbamoyl moiety of threonylcarbamoyl-AMP (TC-AMP) to the N6 group of A37. LAGE3 functions as a dimerization module for the complex.</text>
</comment>
<comment type="subcellular location">
    <subcellularLocation>
        <location evidence="2">Cytoplasm</location>
    </subcellularLocation>
    <subcellularLocation>
        <location evidence="1">Nucleus</location>
    </subcellularLocation>
</comment>
<accession>A0A068XYW0</accession>
<comment type="similarity">
    <text evidence="3">Belongs to the CTAG/PCC1 family.</text>
</comment>
<dbReference type="PANTHER" id="PTHR31283">
    <property type="entry name" value="EKC/KEOPS COMPLEX SUBUNIT PCC1 FAMILY MEMBER"/>
    <property type="match status" value="1"/>
</dbReference>
<dbReference type="InterPro" id="IPR015419">
    <property type="entry name" value="CTAG/Pcc1"/>
</dbReference>
<evidence type="ECO:0000256" key="9">
    <source>
        <dbReference type="SAM" id="Phobius"/>
    </source>
</evidence>
<dbReference type="Proteomes" id="UP000017246">
    <property type="component" value="Unassembled WGS sequence"/>
</dbReference>
<dbReference type="GO" id="GO:0005737">
    <property type="term" value="C:cytoplasm"/>
    <property type="evidence" value="ECO:0007669"/>
    <property type="project" value="UniProtKB-SubCell"/>
</dbReference>
<dbReference type="FunFam" id="3.30.310.50:FF:000005">
    <property type="entry name" value="L antigen family member 3"/>
    <property type="match status" value="1"/>
</dbReference>
<dbReference type="eggNOG" id="ENOG502SBSA">
    <property type="taxonomic scope" value="Eukaryota"/>
</dbReference>
<name>A0A068XYW0_ECHMU</name>
<evidence type="ECO:0000256" key="6">
    <source>
        <dbReference type="ARBA" id="ARBA00023242"/>
    </source>
</evidence>
<evidence type="ECO:0000313" key="11">
    <source>
        <dbReference type="Proteomes" id="UP000017246"/>
    </source>
</evidence>
<evidence type="ECO:0000256" key="8">
    <source>
        <dbReference type="ARBA" id="ARBA00076355"/>
    </source>
</evidence>
<evidence type="ECO:0000256" key="3">
    <source>
        <dbReference type="ARBA" id="ARBA00007073"/>
    </source>
</evidence>
<dbReference type="GO" id="GO:0000408">
    <property type="term" value="C:EKC/KEOPS complex"/>
    <property type="evidence" value="ECO:0007669"/>
    <property type="project" value="TreeGrafter"/>
</dbReference>
<dbReference type="GO" id="GO:0008033">
    <property type="term" value="P:tRNA processing"/>
    <property type="evidence" value="ECO:0007669"/>
    <property type="project" value="UniProtKB-KW"/>
</dbReference>
<evidence type="ECO:0000256" key="2">
    <source>
        <dbReference type="ARBA" id="ARBA00004496"/>
    </source>
</evidence>
<dbReference type="AlphaFoldDB" id="A0A068XYW0"/>